<proteinExistence type="predicted"/>
<reference evidence="2 3" key="1">
    <citation type="submission" date="2012-10" db="EMBL/GenBank/DDBJ databases">
        <title>Genome sequencing and analysis of entomopathogenic fungi Beauveria bassiana D1-5.</title>
        <authorList>
            <person name="Li Q."/>
            <person name="Wang L."/>
            <person name="Zhang Z."/>
            <person name="Wang Q."/>
            <person name="Ren J."/>
            <person name="Wang M."/>
            <person name="Xu W."/>
            <person name="Wang J."/>
            <person name="Lu Y."/>
            <person name="Du Q."/>
            <person name="Sun Z."/>
        </authorList>
    </citation>
    <scope>NUCLEOTIDE SEQUENCE [LARGE SCALE GENOMIC DNA]</scope>
    <source>
        <strain evidence="2 3">D1-5</strain>
    </source>
</reference>
<feature type="region of interest" description="Disordered" evidence="1">
    <location>
        <begin position="68"/>
        <end position="104"/>
    </location>
</feature>
<feature type="region of interest" description="Disordered" evidence="1">
    <location>
        <begin position="192"/>
        <end position="237"/>
    </location>
</feature>
<dbReference type="AlphaFoldDB" id="A0A0A2VT66"/>
<feature type="compositionally biased region" description="Basic residues" evidence="1">
    <location>
        <begin position="197"/>
        <end position="208"/>
    </location>
</feature>
<evidence type="ECO:0000256" key="1">
    <source>
        <dbReference type="SAM" id="MobiDB-lite"/>
    </source>
</evidence>
<feature type="compositionally biased region" description="Polar residues" evidence="1">
    <location>
        <begin position="363"/>
        <end position="379"/>
    </location>
</feature>
<evidence type="ECO:0000313" key="3">
    <source>
        <dbReference type="Proteomes" id="UP000030106"/>
    </source>
</evidence>
<dbReference type="HOGENOM" id="CLU_038290_3_0_1"/>
<organism evidence="2 3">
    <name type="scientific">Beauveria bassiana D1-5</name>
    <dbReference type="NCBI Taxonomy" id="1245745"/>
    <lineage>
        <taxon>Eukaryota</taxon>
        <taxon>Fungi</taxon>
        <taxon>Dikarya</taxon>
        <taxon>Ascomycota</taxon>
        <taxon>Pezizomycotina</taxon>
        <taxon>Sordariomycetes</taxon>
        <taxon>Hypocreomycetidae</taxon>
        <taxon>Hypocreales</taxon>
        <taxon>Cordycipitaceae</taxon>
        <taxon>Beauveria</taxon>
    </lineage>
</organism>
<sequence length="379" mass="41471">MEEGFGCSATISFQSAARIAQNRDAWKKNSGNPEQYDGGVATSFACPRRIKLFWYSITRPRLKLGANNNNAKASRSPAQSVDIASPRASAGKVQCARQGGSSQRRVSPLDDVFAALAKKTFDTPRLTKFAFHNRYMVPGDDQYRIVEDELLEMAQRFTTHLHRAEYTRLKLIARSKNDAAIREIKRPVVGPLTSDAKRRRDRAQRLSKQRSVLSAQDGSTKQDESANGSSPWVGTNLRGLLNAPRAESRTLAAPPMPSAVPSSRTKAPAGHHPPRPPSSPRQRPADGGSFATPVATGRARHPATPATLSGMASSSSAPSRPAKNEAETRPPEDDDLDFDDPFGINKRRLDRQKSRDQLKKSIRSTPTKVSSSDSMPSFV</sequence>
<protein>
    <submittedName>
        <fullName evidence="2">Uncharacterized protein</fullName>
    </submittedName>
</protein>
<accession>A0A0A2VT66</accession>
<dbReference type="OrthoDB" id="5374569at2759"/>
<feature type="compositionally biased region" description="Low complexity" evidence="1">
    <location>
        <begin position="305"/>
        <end position="321"/>
    </location>
</feature>
<gene>
    <name evidence="2" type="ORF">BBAD15_g3845</name>
</gene>
<evidence type="ECO:0000313" key="2">
    <source>
        <dbReference type="EMBL" id="KGQ10803.1"/>
    </source>
</evidence>
<feature type="compositionally biased region" description="Polar residues" evidence="1">
    <location>
        <begin position="209"/>
        <end position="233"/>
    </location>
</feature>
<dbReference type="Proteomes" id="UP000030106">
    <property type="component" value="Unassembled WGS sequence"/>
</dbReference>
<feature type="region of interest" description="Disordered" evidence="1">
    <location>
        <begin position="249"/>
        <end position="379"/>
    </location>
</feature>
<comment type="caution">
    <text evidence="2">The sequence shown here is derived from an EMBL/GenBank/DDBJ whole genome shotgun (WGS) entry which is preliminary data.</text>
</comment>
<name>A0A0A2VT66_BEABA</name>
<dbReference type="EMBL" id="ANFO01000274">
    <property type="protein sequence ID" value="KGQ10803.1"/>
    <property type="molecule type" value="Genomic_DNA"/>
</dbReference>
<feature type="compositionally biased region" description="Low complexity" evidence="1">
    <location>
        <begin position="259"/>
        <end position="270"/>
    </location>
</feature>
<dbReference type="STRING" id="1245745.A0A0A2VT66"/>
<feature type="compositionally biased region" description="Basic and acidic residues" evidence="1">
    <location>
        <begin position="322"/>
        <end position="331"/>
    </location>
</feature>